<gene>
    <name evidence="15" type="primary">KCNMA1_3</name>
    <name evidence="15" type="ORF">FOL46_009876</name>
</gene>
<dbReference type="EMBL" id="JABANN010000095">
    <property type="protein sequence ID" value="KAF4671792.1"/>
    <property type="molecule type" value="Genomic_DNA"/>
</dbReference>
<keyword evidence="5" id="KW-0631">Potassium channel</keyword>
<proteinExistence type="predicted"/>
<feature type="transmembrane region" description="Helical" evidence="12">
    <location>
        <begin position="602"/>
        <end position="624"/>
    </location>
</feature>
<evidence type="ECO:0000256" key="12">
    <source>
        <dbReference type="SAM" id="Phobius"/>
    </source>
</evidence>
<evidence type="ECO:0000256" key="4">
    <source>
        <dbReference type="ARBA" id="ARBA00022692"/>
    </source>
</evidence>
<evidence type="ECO:0000256" key="10">
    <source>
        <dbReference type="ARBA" id="ARBA00023303"/>
    </source>
</evidence>
<dbReference type="PANTHER" id="PTHR10027">
    <property type="entry name" value="CALCIUM-ACTIVATED POTASSIUM CHANNEL ALPHA CHAIN"/>
    <property type="match status" value="1"/>
</dbReference>
<evidence type="ECO:0000259" key="14">
    <source>
        <dbReference type="Pfam" id="PF07885"/>
    </source>
</evidence>
<keyword evidence="6" id="KW-0630">Potassium</keyword>
<keyword evidence="4 12" id="KW-0812">Transmembrane</keyword>
<feature type="compositionally biased region" description="Acidic residues" evidence="11">
    <location>
        <begin position="1548"/>
        <end position="1557"/>
    </location>
</feature>
<keyword evidence="7 12" id="KW-1133">Transmembrane helix</keyword>
<evidence type="ECO:0000256" key="1">
    <source>
        <dbReference type="ARBA" id="ARBA00004141"/>
    </source>
</evidence>
<dbReference type="GO" id="GO:0005267">
    <property type="term" value="F:potassium channel activity"/>
    <property type="evidence" value="ECO:0007669"/>
    <property type="project" value="UniProtKB-KW"/>
</dbReference>
<accession>A0A7J6MJK1</accession>
<feature type="compositionally biased region" description="Polar residues" evidence="11">
    <location>
        <begin position="1626"/>
        <end position="1655"/>
    </location>
</feature>
<evidence type="ECO:0000256" key="3">
    <source>
        <dbReference type="ARBA" id="ARBA00022538"/>
    </source>
</evidence>
<keyword evidence="3" id="KW-0633">Potassium transport</keyword>
<evidence type="ECO:0000256" key="6">
    <source>
        <dbReference type="ARBA" id="ARBA00022958"/>
    </source>
</evidence>
<sequence>MLTIKCPHCATAFAVYVHTQALPECSPPTLPSPVPTASSPDTSSGSPSEFSPSSRSPSPAESPPSVSPPRREKEVLGSLRQRSGLRRSARIRESQVAQLDDDFSRTSASDGVRRSRRLKRLRRSRLYDTEDSDRFWSTDSDEVDEARSRPDERTREDKRRTSSPEIPQGDMERDTVVGNSDEGPASTVPGKGEAHNREASADLPEVGGVDLDISNLGDGGGWVEHSISPTMRKALGVGRETINESESHHRPRNNLGAIKAERCEEQLRTARSNLGYVKLELCVRCGPPNSGLKHATGHSYHAVDNGHMDHGTSTPLCEVLTWDTVLRHLLDSLGLYIVIALVLAGLNLLLKWWEARAARKRAGQKLKEPRIALDDGAPSSRAAWHRAQKVVIRQLFNFNGSVAVNWCILGLSTLQSLTFGLRWTTRRIDNTTIYLEFIANFLGLVDTAVKLLLTWRHWSQYVRVLVWRLPVETLLIRSLVLQGKSWWSFCFAASARMSHAWRNFTLVSDYWQRKGQNSFKHEVLNVMVIVFCWLWLASNTILTVEILGDAGFLKESFSLPQQTSSNTDRRVWSLFQAMYFTIITITTVGLGDFKPQSILGRLVVPSIILGGIAAFSLTTTKFLLLVRNQRIGLRHYRRYGSRLNVLVTGDPDLDSLLNFILEFFHPEKFGVKYDMIVLVPHRPTDGESFFYKLRERLTKTEIGRSAIGQLWFHHGTIMNSQDVRLIIGPDAGGGGGVATQHRPQCIWRPTLSAPTTPELSPSSVFRSFAHVYSPPSLQEDAENALRVLATKRAVENYTGVRIIACALGSADLFIAAGLRPWEVLCLHEWRATLLGASCRVPCFGTFVSNLVFAVEEDPALVSAFNWEDKLISIDDQEPDDGDPQKSWRAAYEHSLGHELYGIRLSSTYRGWAFTDILHQSASISDYRVTLIGIVEITMVDGQKELSVYINPGSLYRVPHDKGVEVVGVFIATTADAVAQPTGHPDLYGRTPTPDDDEYSDSSATDSYSECSIRLDGSLDDDRKVLEDRPPECDFIEPERLLEIWKEGVIEGRRQVAMRVLSSGALPIDDIHQLMMDPHVTKKLKAAVRERMKLEETNREAHLNRGAANKKSTRASVTETTLPPPLKALTHPSPGCKQQRFVLLCCCGELPAVETLRHFARTCRMQVLILSPLPPPTVQLLGRLGTAIVSWRDASSSGVGSERTDTPIRAEKKVDKKIWYLQGDPLKASHLRRAGYLRARAIMVIGGLQSAEGGSGTSADVRQVFAVRLIEQLLNVDLAERTAGDPLAFLSARRPPVIAELFHEKSHRLIPIRPDTATAPPPFIDEMTAPHNREVYRCGRWAAGKVMLPSRVWTGVLVEAFRSESFMSIVESLLKHTSKIEAVDVSWITKPYGQLRRHFLRTSGSLPVAIIRTVEYVLTPEARGDDDDDGPEGMAGVTMSHPMLLTNPPHELPLSKGDSVIVLQENRHHFPAARRDECETVQKRPMKRYQSMRSVRLSRWVPGASRRETEPRTEDKPADDSPVPAGRLGFRRSALAALVVAAAKKGGDTEQELETEEAEYQKAKEELVESDKQHRRAFGSFWSPTGLEAGSRRTSIISGSRSSSANPEVPHSVPSAAEGPRRESVESHQTQETVSSFGSVSSEATATAQRSSSSKQVRIVPHWEEEEEAAVAPNPRRRRRSSLAETIMQTTEILKDYGARRGSAEPAPQGLLNTLAKKSLISADGGVVLPDIASLTGHGSTLTGGGGESSFRGEAPPTGELPRFNDPLSPSKLKGPHWPEPPSTADSTGRRRISTTVGQVNPMEKYGSFPSFETAQPHHQVHPPVLSLA</sequence>
<evidence type="ECO:0000256" key="8">
    <source>
        <dbReference type="ARBA" id="ARBA00023065"/>
    </source>
</evidence>
<feature type="region of interest" description="Disordered" evidence="11">
    <location>
        <begin position="26"/>
        <end position="113"/>
    </location>
</feature>
<dbReference type="InterPro" id="IPR013099">
    <property type="entry name" value="K_chnl_dom"/>
</dbReference>
<evidence type="ECO:0000259" key="13">
    <source>
        <dbReference type="Pfam" id="PF03493"/>
    </source>
</evidence>
<protein>
    <submittedName>
        <fullName evidence="15">Calcium-activated potassium channel subunit alpha-1</fullName>
    </submittedName>
</protein>
<feature type="compositionally biased region" description="Basic and acidic residues" evidence="11">
    <location>
        <begin position="1504"/>
        <end position="1518"/>
    </location>
</feature>
<feature type="region of interest" description="Disordered" evidence="11">
    <location>
        <begin position="1473"/>
        <end position="1526"/>
    </location>
</feature>
<evidence type="ECO:0000256" key="5">
    <source>
        <dbReference type="ARBA" id="ARBA00022826"/>
    </source>
</evidence>
<keyword evidence="10 15" id="KW-0407">Ion channel</keyword>
<feature type="region of interest" description="Disordered" evidence="11">
    <location>
        <begin position="133"/>
        <end position="212"/>
    </location>
</feature>
<feature type="transmembrane region" description="Helical" evidence="12">
    <location>
        <begin position="571"/>
        <end position="590"/>
    </location>
</feature>
<keyword evidence="8" id="KW-0406">Ion transport</keyword>
<feature type="transmembrane region" description="Helical" evidence="12">
    <location>
        <begin position="333"/>
        <end position="353"/>
    </location>
</feature>
<feature type="region of interest" description="Disordered" evidence="11">
    <location>
        <begin position="1543"/>
        <end position="1684"/>
    </location>
</feature>
<evidence type="ECO:0000256" key="9">
    <source>
        <dbReference type="ARBA" id="ARBA00023136"/>
    </source>
</evidence>
<evidence type="ECO:0000313" key="16">
    <source>
        <dbReference type="Proteomes" id="UP000572268"/>
    </source>
</evidence>
<dbReference type="Pfam" id="PF07885">
    <property type="entry name" value="Ion_trans_2"/>
    <property type="match status" value="1"/>
</dbReference>
<name>A0A7J6MJK1_PEROL</name>
<feature type="transmembrane region" description="Helical" evidence="12">
    <location>
        <begin position="395"/>
        <end position="413"/>
    </location>
</feature>
<dbReference type="Proteomes" id="UP000572268">
    <property type="component" value="Unassembled WGS sequence"/>
</dbReference>
<dbReference type="SUPFAM" id="SSF81324">
    <property type="entry name" value="Voltage-gated potassium channels"/>
    <property type="match status" value="1"/>
</dbReference>
<dbReference type="GO" id="GO:0016020">
    <property type="term" value="C:membrane"/>
    <property type="evidence" value="ECO:0007669"/>
    <property type="project" value="UniProtKB-SubCell"/>
</dbReference>
<evidence type="ECO:0000256" key="11">
    <source>
        <dbReference type="SAM" id="MobiDB-lite"/>
    </source>
</evidence>
<feature type="domain" description="Calcium-activated potassium channel BK alpha subunit" evidence="13">
    <location>
        <begin position="822"/>
        <end position="933"/>
    </location>
</feature>
<organism evidence="15 16">
    <name type="scientific">Perkinsus olseni</name>
    <name type="common">Perkinsus atlanticus</name>
    <dbReference type="NCBI Taxonomy" id="32597"/>
    <lineage>
        <taxon>Eukaryota</taxon>
        <taxon>Sar</taxon>
        <taxon>Alveolata</taxon>
        <taxon>Perkinsozoa</taxon>
        <taxon>Perkinsea</taxon>
        <taxon>Perkinsida</taxon>
        <taxon>Perkinsidae</taxon>
        <taxon>Perkinsus</taxon>
    </lineage>
</organism>
<keyword evidence="2" id="KW-0813">Transport</keyword>
<dbReference type="InterPro" id="IPR003929">
    <property type="entry name" value="K_chnl_BK_asu"/>
</dbReference>
<dbReference type="Gene3D" id="1.10.287.70">
    <property type="match status" value="1"/>
</dbReference>
<dbReference type="InterPro" id="IPR047871">
    <property type="entry name" value="K_chnl_Slo-like"/>
</dbReference>
<feature type="compositionally biased region" description="Basic and acidic residues" evidence="11">
    <location>
        <begin position="1558"/>
        <end position="1571"/>
    </location>
</feature>
<dbReference type="Pfam" id="PF03493">
    <property type="entry name" value="BK_channel_a"/>
    <property type="match status" value="1"/>
</dbReference>
<dbReference type="PANTHER" id="PTHR10027:SF10">
    <property type="entry name" value="SLOWPOKE 2, ISOFORM D"/>
    <property type="match status" value="1"/>
</dbReference>
<feature type="region of interest" description="Disordered" evidence="11">
    <location>
        <begin position="980"/>
        <end position="1005"/>
    </location>
</feature>
<evidence type="ECO:0000256" key="7">
    <source>
        <dbReference type="ARBA" id="ARBA00022989"/>
    </source>
</evidence>
<feature type="compositionally biased region" description="Low complexity" evidence="11">
    <location>
        <begin position="1591"/>
        <end position="1603"/>
    </location>
</feature>
<feature type="domain" description="Potassium channel" evidence="14">
    <location>
        <begin position="556"/>
        <end position="623"/>
    </location>
</feature>
<evidence type="ECO:0000256" key="2">
    <source>
        <dbReference type="ARBA" id="ARBA00022448"/>
    </source>
</evidence>
<comment type="subcellular location">
    <subcellularLocation>
        <location evidence="1">Membrane</location>
        <topology evidence="1">Multi-pass membrane protein</topology>
    </subcellularLocation>
</comment>
<feature type="region of interest" description="Disordered" evidence="11">
    <location>
        <begin position="1738"/>
        <end position="1828"/>
    </location>
</feature>
<keyword evidence="9 12" id="KW-0472">Membrane</keyword>
<reference evidence="15 16" key="1">
    <citation type="submission" date="2020-04" db="EMBL/GenBank/DDBJ databases">
        <title>Perkinsus olseni comparative genomics.</title>
        <authorList>
            <person name="Bogema D.R."/>
        </authorList>
    </citation>
    <scope>NUCLEOTIDE SEQUENCE [LARGE SCALE GENOMIC DNA]</scope>
    <source>
        <strain evidence="15">ATCC PRA-31</strain>
    </source>
</reference>
<feature type="compositionally biased region" description="Basic and acidic residues" evidence="11">
    <location>
        <begin position="145"/>
        <end position="162"/>
    </location>
</feature>
<feature type="transmembrane region" description="Helical" evidence="12">
    <location>
        <begin position="433"/>
        <end position="453"/>
    </location>
</feature>
<feature type="transmembrane region" description="Helical" evidence="12">
    <location>
        <begin position="523"/>
        <end position="544"/>
    </location>
</feature>
<comment type="caution">
    <text evidence="15">The sequence shown here is derived from an EMBL/GenBank/DDBJ whole genome shotgun (WGS) entry which is preliminary data.</text>
</comment>
<feature type="compositionally biased region" description="Low complexity" evidence="11">
    <location>
        <begin position="35"/>
        <end position="59"/>
    </location>
</feature>
<evidence type="ECO:0000313" key="15">
    <source>
        <dbReference type="EMBL" id="KAF4671792.1"/>
    </source>
</evidence>